<name>A0A6A5K791_9PLEO</name>
<gene>
    <name evidence="2" type="ORF">BDW02DRAFT_396121</name>
</gene>
<accession>A0A6A5K791</accession>
<dbReference type="PANTHER" id="PTHR35910:SF1">
    <property type="entry name" value="2EXR DOMAIN-CONTAINING PROTEIN"/>
    <property type="match status" value="1"/>
</dbReference>
<feature type="domain" description="2EXR" evidence="1">
    <location>
        <begin position="5"/>
        <end position="111"/>
    </location>
</feature>
<proteinExistence type="predicted"/>
<dbReference type="OrthoDB" id="3473305at2759"/>
<dbReference type="EMBL" id="ML975324">
    <property type="protein sequence ID" value="KAF1833158.1"/>
    <property type="molecule type" value="Genomic_DNA"/>
</dbReference>
<reference evidence="2" key="1">
    <citation type="submission" date="2020-01" db="EMBL/GenBank/DDBJ databases">
        <authorList>
            <consortium name="DOE Joint Genome Institute"/>
            <person name="Haridas S."/>
            <person name="Albert R."/>
            <person name="Binder M."/>
            <person name="Bloem J."/>
            <person name="Labutti K."/>
            <person name="Salamov A."/>
            <person name="Andreopoulos B."/>
            <person name="Baker S.E."/>
            <person name="Barry K."/>
            <person name="Bills G."/>
            <person name="Bluhm B.H."/>
            <person name="Cannon C."/>
            <person name="Castanera R."/>
            <person name="Culley D.E."/>
            <person name="Daum C."/>
            <person name="Ezra D."/>
            <person name="Gonzalez J.B."/>
            <person name="Henrissat B."/>
            <person name="Kuo A."/>
            <person name="Liang C."/>
            <person name="Lipzen A."/>
            <person name="Lutzoni F."/>
            <person name="Magnuson J."/>
            <person name="Mondo S."/>
            <person name="Nolan M."/>
            <person name="Ohm R."/>
            <person name="Pangilinan J."/>
            <person name="Park H.-J."/>
            <person name="Ramirez L."/>
            <person name="Alfaro M."/>
            <person name="Sun H."/>
            <person name="Tritt A."/>
            <person name="Yoshinaga Y."/>
            <person name="Zwiers L.-H."/>
            <person name="Turgeon B.G."/>
            <person name="Goodwin S.B."/>
            <person name="Spatafora J.W."/>
            <person name="Crous P.W."/>
            <person name="Grigoriev I.V."/>
        </authorList>
    </citation>
    <scope>NUCLEOTIDE SEQUENCE</scope>
    <source>
        <strain evidence="2">P77</strain>
    </source>
</reference>
<protein>
    <recommendedName>
        <fullName evidence="1">2EXR domain-containing protein</fullName>
    </recommendedName>
</protein>
<dbReference type="InterPro" id="IPR045518">
    <property type="entry name" value="2EXR"/>
</dbReference>
<organism evidence="2 3">
    <name type="scientific">Decorospora gaudefroyi</name>
    <dbReference type="NCBI Taxonomy" id="184978"/>
    <lineage>
        <taxon>Eukaryota</taxon>
        <taxon>Fungi</taxon>
        <taxon>Dikarya</taxon>
        <taxon>Ascomycota</taxon>
        <taxon>Pezizomycotina</taxon>
        <taxon>Dothideomycetes</taxon>
        <taxon>Pleosporomycetidae</taxon>
        <taxon>Pleosporales</taxon>
        <taxon>Pleosporineae</taxon>
        <taxon>Pleosporaceae</taxon>
        <taxon>Decorospora</taxon>
    </lineage>
</organism>
<evidence type="ECO:0000313" key="3">
    <source>
        <dbReference type="Proteomes" id="UP000800040"/>
    </source>
</evidence>
<evidence type="ECO:0000259" key="1">
    <source>
        <dbReference type="Pfam" id="PF20150"/>
    </source>
</evidence>
<evidence type="ECO:0000313" key="2">
    <source>
        <dbReference type="EMBL" id="KAF1833158.1"/>
    </source>
</evidence>
<dbReference type="PANTHER" id="PTHR35910">
    <property type="entry name" value="2EXR DOMAIN-CONTAINING PROTEIN"/>
    <property type="match status" value="1"/>
</dbReference>
<sequence>MATTFHAFPELPAELRAAIWEYALHNEKSKVHTTKGRAIQLLNYDPSAGTISVVTSTRYPLLFAVNREARYEAAKLDNCEWITIHARHHGYDQASTYETFQVCINFSRDLIYIPEMFLKLRQRHAWVLETKTPEHYHLEALSRLLDAKTIEKIQYLSVSTRPPPKGPRFLNDDAWWRGEGLSIFCLGRLKSVHLFSTKQGHAAWAKLSVEDYLQYHWVENGWRTQRPVVTVTDRRCANCGIEH</sequence>
<keyword evidence="3" id="KW-1185">Reference proteome</keyword>
<dbReference type="Pfam" id="PF20150">
    <property type="entry name" value="2EXR"/>
    <property type="match status" value="1"/>
</dbReference>
<dbReference type="Proteomes" id="UP000800040">
    <property type="component" value="Unassembled WGS sequence"/>
</dbReference>
<dbReference type="AlphaFoldDB" id="A0A6A5K791"/>